<evidence type="ECO:0000256" key="2">
    <source>
        <dbReference type="ARBA" id="ARBA00012251"/>
    </source>
</evidence>
<keyword evidence="5" id="KW-0677">Repeat</keyword>
<keyword evidence="6 9" id="KW-0863">Zinc-finger</keyword>
<dbReference type="Proteomes" id="UP000789375">
    <property type="component" value="Unassembled WGS sequence"/>
</dbReference>
<keyword evidence="8" id="KW-0862">Zinc</keyword>
<dbReference type="FunFam" id="3.30.40.10:FF:000137">
    <property type="entry name" value="RanBP-type and C3HC4-type zinc finger-containing protein 1"/>
    <property type="match status" value="1"/>
</dbReference>
<gene>
    <name evidence="12" type="ORF">FMOSSE_LOCUS2565</name>
</gene>
<dbReference type="PANTHER" id="PTHR11685">
    <property type="entry name" value="RBR FAMILY RING FINGER AND IBR DOMAIN-CONTAINING"/>
    <property type="match status" value="1"/>
</dbReference>
<dbReference type="CDD" id="cd20335">
    <property type="entry name" value="BRcat_RBR"/>
    <property type="match status" value="2"/>
</dbReference>
<sequence length="477" mass="54932">MFVLNKECRICYESLPRSAFREITVNCDHGLFICKPCVSKHISAQLDSKGDVDINCPFENCEEKLEYHDVKKQASQEVFDRYDTLTLLQALRQMPEFRWCKNSGCGSGQIHFQEDDAPIMTCEACGEKSCYTHDVPWHQDLTCDEYDVNRRGEDEATQDLLDRETKPCPKCGVRIIKYEGCNHMTCRIGSCKYEFCVRLILMRLGKMEIRLINQPVKFTDFTSTPTQINSNYRRSQSNSLISDFSSSSRDRNIHNSSKMKKECQICFDSHPKSYFLLITERCNHEINICKLCVSNHISAQLSSKGDVEINCPSDKCYQKLQHDDVKRLASTEVFDRYDLLSLRLALSKMPEFRWCKNSGCGSGQIHFEGDDAPIMTCETCGEKSCYTHDVPWHTNFTCDEYDVNRRGDDEATQDLLNRETKPCPKCGVRIIKNGGCNHMTCKVKACKHEFCWLCLADFNKIRRNGNSAHKRSCQLYA</sequence>
<evidence type="ECO:0000256" key="5">
    <source>
        <dbReference type="ARBA" id="ARBA00022737"/>
    </source>
</evidence>
<accession>A0A9N8W608</accession>
<comment type="catalytic activity">
    <reaction evidence="1">
        <text>[E2 ubiquitin-conjugating enzyme]-S-ubiquitinyl-L-cysteine + [acceptor protein]-L-lysine = [E2 ubiquitin-conjugating enzyme]-L-cysteine + [acceptor protein]-N(6)-ubiquitinyl-L-lysine.</text>
        <dbReference type="EC" id="2.3.2.31"/>
    </reaction>
</comment>
<evidence type="ECO:0000256" key="1">
    <source>
        <dbReference type="ARBA" id="ARBA00001798"/>
    </source>
</evidence>
<dbReference type="EMBL" id="CAJVPP010000344">
    <property type="protein sequence ID" value="CAG8472060.1"/>
    <property type="molecule type" value="Genomic_DNA"/>
</dbReference>
<dbReference type="PROSITE" id="PS51873">
    <property type="entry name" value="TRIAD"/>
    <property type="match status" value="2"/>
</dbReference>
<dbReference type="InterPro" id="IPR044066">
    <property type="entry name" value="TRIAD_supradom"/>
</dbReference>
<dbReference type="SMART" id="SM00647">
    <property type="entry name" value="IBR"/>
    <property type="match status" value="4"/>
</dbReference>
<dbReference type="Pfam" id="PF01485">
    <property type="entry name" value="IBR"/>
    <property type="match status" value="2"/>
</dbReference>
<dbReference type="SMART" id="SM00184">
    <property type="entry name" value="RING"/>
    <property type="match status" value="3"/>
</dbReference>
<proteinExistence type="predicted"/>
<dbReference type="InterPro" id="IPR013083">
    <property type="entry name" value="Znf_RING/FYVE/PHD"/>
</dbReference>
<evidence type="ECO:0000256" key="6">
    <source>
        <dbReference type="ARBA" id="ARBA00022771"/>
    </source>
</evidence>
<evidence type="ECO:0000259" key="10">
    <source>
        <dbReference type="PROSITE" id="PS50089"/>
    </source>
</evidence>
<dbReference type="GO" id="GO:0016567">
    <property type="term" value="P:protein ubiquitination"/>
    <property type="evidence" value="ECO:0007669"/>
    <property type="project" value="InterPro"/>
</dbReference>
<evidence type="ECO:0000256" key="9">
    <source>
        <dbReference type="PROSITE-ProRule" id="PRU00175"/>
    </source>
</evidence>
<dbReference type="InterPro" id="IPR017907">
    <property type="entry name" value="Znf_RING_CS"/>
</dbReference>
<dbReference type="AlphaFoldDB" id="A0A9N8W608"/>
<evidence type="ECO:0000313" key="13">
    <source>
        <dbReference type="Proteomes" id="UP000789375"/>
    </source>
</evidence>
<dbReference type="InterPro" id="IPR031127">
    <property type="entry name" value="E3_UB_ligase_RBR"/>
</dbReference>
<feature type="domain" description="RING-type" evidence="10">
    <location>
        <begin position="263"/>
        <end position="315"/>
    </location>
</feature>
<organism evidence="12 13">
    <name type="scientific">Funneliformis mosseae</name>
    <name type="common">Endomycorrhizal fungus</name>
    <name type="synonym">Glomus mosseae</name>
    <dbReference type="NCBI Taxonomy" id="27381"/>
    <lineage>
        <taxon>Eukaryota</taxon>
        <taxon>Fungi</taxon>
        <taxon>Fungi incertae sedis</taxon>
        <taxon>Mucoromycota</taxon>
        <taxon>Glomeromycotina</taxon>
        <taxon>Glomeromycetes</taxon>
        <taxon>Glomerales</taxon>
        <taxon>Glomeraceae</taxon>
        <taxon>Funneliformis</taxon>
    </lineage>
</organism>
<keyword evidence="13" id="KW-1185">Reference proteome</keyword>
<evidence type="ECO:0000256" key="7">
    <source>
        <dbReference type="ARBA" id="ARBA00022786"/>
    </source>
</evidence>
<dbReference type="PROSITE" id="PS50089">
    <property type="entry name" value="ZF_RING_2"/>
    <property type="match status" value="2"/>
</dbReference>
<reference evidence="12" key="1">
    <citation type="submission" date="2021-06" db="EMBL/GenBank/DDBJ databases">
        <authorList>
            <person name="Kallberg Y."/>
            <person name="Tangrot J."/>
            <person name="Rosling A."/>
        </authorList>
    </citation>
    <scope>NUCLEOTIDE SEQUENCE</scope>
    <source>
        <strain evidence="12">87-6 pot B 2015</strain>
    </source>
</reference>
<evidence type="ECO:0000313" key="12">
    <source>
        <dbReference type="EMBL" id="CAG8472060.1"/>
    </source>
</evidence>
<dbReference type="SUPFAM" id="SSF57850">
    <property type="entry name" value="RING/U-box"/>
    <property type="match status" value="6"/>
</dbReference>
<dbReference type="EC" id="2.3.2.31" evidence="2"/>
<dbReference type="Pfam" id="PF22191">
    <property type="entry name" value="IBR_1"/>
    <property type="match status" value="2"/>
</dbReference>
<evidence type="ECO:0000259" key="11">
    <source>
        <dbReference type="PROSITE" id="PS51873"/>
    </source>
</evidence>
<keyword evidence="4" id="KW-0479">Metal-binding</keyword>
<name>A0A9N8W608_FUNMO</name>
<feature type="domain" description="RING-type" evidence="10">
    <location>
        <begin position="8"/>
        <end position="60"/>
    </location>
</feature>
<dbReference type="GO" id="GO:0008270">
    <property type="term" value="F:zinc ion binding"/>
    <property type="evidence" value="ECO:0007669"/>
    <property type="project" value="UniProtKB-KW"/>
</dbReference>
<dbReference type="PROSITE" id="PS00518">
    <property type="entry name" value="ZF_RING_1"/>
    <property type="match status" value="1"/>
</dbReference>
<keyword evidence="3" id="KW-0808">Transferase</keyword>
<dbReference type="Gene3D" id="1.20.120.1750">
    <property type="match status" value="2"/>
</dbReference>
<evidence type="ECO:0000256" key="8">
    <source>
        <dbReference type="ARBA" id="ARBA00022833"/>
    </source>
</evidence>
<protein>
    <recommendedName>
        <fullName evidence="2">RBR-type E3 ubiquitin transferase</fullName>
        <ecNumber evidence="2">2.3.2.31</ecNumber>
    </recommendedName>
</protein>
<keyword evidence="7" id="KW-0833">Ubl conjugation pathway</keyword>
<feature type="domain" description="RING-type" evidence="11">
    <location>
        <begin position="4"/>
        <end position="220"/>
    </location>
</feature>
<dbReference type="Gene3D" id="3.30.40.10">
    <property type="entry name" value="Zinc/RING finger domain, C3HC4 (zinc finger)"/>
    <property type="match status" value="2"/>
</dbReference>
<dbReference type="InterPro" id="IPR001841">
    <property type="entry name" value="Znf_RING"/>
</dbReference>
<dbReference type="GO" id="GO:0061630">
    <property type="term" value="F:ubiquitin protein ligase activity"/>
    <property type="evidence" value="ECO:0007669"/>
    <property type="project" value="UniProtKB-EC"/>
</dbReference>
<evidence type="ECO:0000256" key="4">
    <source>
        <dbReference type="ARBA" id="ARBA00022723"/>
    </source>
</evidence>
<dbReference type="InterPro" id="IPR002867">
    <property type="entry name" value="IBR_dom"/>
</dbReference>
<comment type="caution">
    <text evidence="12">The sequence shown here is derived from an EMBL/GenBank/DDBJ whole genome shotgun (WGS) entry which is preliminary data.</text>
</comment>
<feature type="domain" description="RING-type" evidence="11">
    <location>
        <begin position="259"/>
        <end position="473"/>
    </location>
</feature>
<evidence type="ECO:0000256" key="3">
    <source>
        <dbReference type="ARBA" id="ARBA00022679"/>
    </source>
</evidence>